<protein>
    <submittedName>
        <fullName evidence="1">Uncharacterized protein</fullName>
    </submittedName>
</protein>
<proteinExistence type="predicted"/>
<accession>A0A6J5S8C5</accession>
<dbReference type="EMBL" id="LR797354">
    <property type="protein sequence ID" value="CAB4204997.1"/>
    <property type="molecule type" value="Genomic_DNA"/>
</dbReference>
<gene>
    <name evidence="1" type="ORF">UFOVP1406_12</name>
</gene>
<name>A0A6J5S8C5_9CAUD</name>
<sequence>MQRAKGTIMGEVFEYFGDTGESVMRDMTAAEIAQQELDAQQTLAIKVEAAEKEVARLALLDRLGISADEAKLLLG</sequence>
<evidence type="ECO:0000313" key="1">
    <source>
        <dbReference type="EMBL" id="CAB4204997.1"/>
    </source>
</evidence>
<reference evidence="1" key="1">
    <citation type="submission" date="2020-05" db="EMBL/GenBank/DDBJ databases">
        <authorList>
            <person name="Chiriac C."/>
            <person name="Salcher M."/>
            <person name="Ghai R."/>
            <person name="Kavagutti S V."/>
        </authorList>
    </citation>
    <scope>NUCLEOTIDE SEQUENCE</scope>
</reference>
<organism evidence="1">
    <name type="scientific">uncultured Caudovirales phage</name>
    <dbReference type="NCBI Taxonomy" id="2100421"/>
    <lineage>
        <taxon>Viruses</taxon>
        <taxon>Duplodnaviria</taxon>
        <taxon>Heunggongvirae</taxon>
        <taxon>Uroviricota</taxon>
        <taxon>Caudoviricetes</taxon>
        <taxon>Peduoviridae</taxon>
        <taxon>Maltschvirus</taxon>
        <taxon>Maltschvirus maltsch</taxon>
    </lineage>
</organism>